<reference evidence="2" key="1">
    <citation type="journal article" date="2023" name="Mol. Biol. Evol.">
        <title>Third-Generation Sequencing Reveals the Adaptive Role of the Epigenome in Three Deep-Sea Polychaetes.</title>
        <authorList>
            <person name="Perez M."/>
            <person name="Aroh O."/>
            <person name="Sun Y."/>
            <person name="Lan Y."/>
            <person name="Juniper S.K."/>
            <person name="Young C.R."/>
            <person name="Angers B."/>
            <person name="Qian P.Y."/>
        </authorList>
    </citation>
    <scope>NUCLEOTIDE SEQUENCE</scope>
    <source>
        <strain evidence="2">R07B-5</strain>
    </source>
</reference>
<organism evidence="2 3">
    <name type="scientific">Ridgeia piscesae</name>
    <name type="common">Tubeworm</name>
    <dbReference type="NCBI Taxonomy" id="27915"/>
    <lineage>
        <taxon>Eukaryota</taxon>
        <taxon>Metazoa</taxon>
        <taxon>Spiralia</taxon>
        <taxon>Lophotrochozoa</taxon>
        <taxon>Annelida</taxon>
        <taxon>Polychaeta</taxon>
        <taxon>Sedentaria</taxon>
        <taxon>Canalipalpata</taxon>
        <taxon>Sabellida</taxon>
        <taxon>Siboglinidae</taxon>
        <taxon>Ridgeia</taxon>
    </lineage>
</organism>
<gene>
    <name evidence="2" type="ORF">NP493_63g04006</name>
</gene>
<comment type="caution">
    <text evidence="2">The sequence shown here is derived from an EMBL/GenBank/DDBJ whole genome shotgun (WGS) entry which is preliminary data.</text>
</comment>
<evidence type="ECO:0000313" key="3">
    <source>
        <dbReference type="Proteomes" id="UP001209878"/>
    </source>
</evidence>
<evidence type="ECO:0000313" key="2">
    <source>
        <dbReference type="EMBL" id="KAK2191000.1"/>
    </source>
</evidence>
<proteinExistence type="predicted"/>
<feature type="region of interest" description="Disordered" evidence="1">
    <location>
        <begin position="73"/>
        <end position="96"/>
    </location>
</feature>
<evidence type="ECO:0000256" key="1">
    <source>
        <dbReference type="SAM" id="MobiDB-lite"/>
    </source>
</evidence>
<accession>A0AAD9PA63</accession>
<name>A0AAD9PA63_RIDPI</name>
<sequence length="362" mass="38962">MNSGGGDYTICNLDSNTYTTNFVADSGLSPAADYGGAYDVNNAALAEQYVYGDGGRGGGGGGRDTGVLDLVQRPPLPDQHRPEYIDLGPVRGEPPPPPPGYGMPATMHAYSGYYGPVLAEAVSPDYGCFPTEQSRSLASCTVYATGQRCPMTTGQECSDRTNDQVTVATYKWMTVKRNTPKTADRDNTASEPSVSAKVVSKRCIIYRVLNTTDALLTPPLDQEATNMLNLSRPIGHCRRRLSSDIDTSNLRTGKRGCQAGGARFVCPGARDDARRGRETGVARRQLRRRQVDKCSVSARQMRPLKHRAQVPPPVRVSLVRRFSEPVESVTYAADAARSSLSPAASRPGQTAPTKTAAAKTKR</sequence>
<dbReference type="AlphaFoldDB" id="A0AAD9PA63"/>
<keyword evidence="3" id="KW-1185">Reference proteome</keyword>
<feature type="region of interest" description="Disordered" evidence="1">
    <location>
        <begin position="333"/>
        <end position="362"/>
    </location>
</feature>
<protein>
    <submittedName>
        <fullName evidence="2">Uncharacterized protein</fullName>
    </submittedName>
</protein>
<dbReference type="EMBL" id="JAODUO010000063">
    <property type="protein sequence ID" value="KAK2191000.1"/>
    <property type="molecule type" value="Genomic_DNA"/>
</dbReference>
<dbReference type="Proteomes" id="UP001209878">
    <property type="component" value="Unassembled WGS sequence"/>
</dbReference>